<dbReference type="GO" id="GO:0016491">
    <property type="term" value="F:oxidoreductase activity"/>
    <property type="evidence" value="ECO:0007669"/>
    <property type="project" value="UniProtKB-KW"/>
</dbReference>
<evidence type="ECO:0000256" key="1">
    <source>
        <dbReference type="SAM" id="MobiDB-lite"/>
    </source>
</evidence>
<accession>A0ABT6HKQ4</accession>
<feature type="domain" description="NADPH-dependent FMN reductase-like" evidence="2">
    <location>
        <begin position="5"/>
        <end position="154"/>
    </location>
</feature>
<dbReference type="InterPro" id="IPR005025">
    <property type="entry name" value="FMN_Rdtase-like_dom"/>
</dbReference>
<proteinExistence type="predicted"/>
<dbReference type="InterPro" id="IPR050712">
    <property type="entry name" value="NAD(P)H-dep_reductase"/>
</dbReference>
<name>A0ABT6HKQ4_9ACTN</name>
<keyword evidence="3" id="KW-0560">Oxidoreductase</keyword>
<feature type="compositionally biased region" description="Basic and acidic residues" evidence="1">
    <location>
        <begin position="192"/>
        <end position="204"/>
    </location>
</feature>
<dbReference type="Proteomes" id="UP001223144">
    <property type="component" value="Unassembled WGS sequence"/>
</dbReference>
<comment type="caution">
    <text evidence="3">The sequence shown here is derived from an EMBL/GenBank/DDBJ whole genome shotgun (WGS) entry which is preliminary data.</text>
</comment>
<dbReference type="Pfam" id="PF03358">
    <property type="entry name" value="FMN_red"/>
    <property type="match status" value="1"/>
</dbReference>
<organism evidence="3 4">
    <name type="scientific">Streptomyces chengmaiensis</name>
    <dbReference type="NCBI Taxonomy" id="3040919"/>
    <lineage>
        <taxon>Bacteria</taxon>
        <taxon>Bacillati</taxon>
        <taxon>Actinomycetota</taxon>
        <taxon>Actinomycetes</taxon>
        <taxon>Kitasatosporales</taxon>
        <taxon>Streptomycetaceae</taxon>
        <taxon>Streptomyces</taxon>
    </lineage>
</organism>
<gene>
    <name evidence="3" type="ORF">QCN29_10500</name>
</gene>
<dbReference type="PANTHER" id="PTHR30543">
    <property type="entry name" value="CHROMATE REDUCTASE"/>
    <property type="match status" value="1"/>
</dbReference>
<evidence type="ECO:0000259" key="2">
    <source>
        <dbReference type="Pfam" id="PF03358"/>
    </source>
</evidence>
<dbReference type="SUPFAM" id="SSF52218">
    <property type="entry name" value="Flavoproteins"/>
    <property type="match status" value="1"/>
</dbReference>
<evidence type="ECO:0000313" key="3">
    <source>
        <dbReference type="EMBL" id="MDH2389210.1"/>
    </source>
</evidence>
<feature type="region of interest" description="Disordered" evidence="1">
    <location>
        <begin position="192"/>
        <end position="242"/>
    </location>
</feature>
<dbReference type="EMBL" id="JARWBG010000009">
    <property type="protein sequence ID" value="MDH2389210.1"/>
    <property type="molecule type" value="Genomic_DNA"/>
</dbReference>
<dbReference type="InterPro" id="IPR029039">
    <property type="entry name" value="Flavoprotein-like_sf"/>
</dbReference>
<dbReference type="PANTHER" id="PTHR30543:SF21">
    <property type="entry name" value="NAD(P)H-DEPENDENT FMN REDUCTASE LOT6"/>
    <property type="match status" value="1"/>
</dbReference>
<evidence type="ECO:0000313" key="4">
    <source>
        <dbReference type="Proteomes" id="UP001223144"/>
    </source>
</evidence>
<protein>
    <submittedName>
        <fullName evidence="3">NAD(P)H-dependent oxidoreductase</fullName>
        <ecNumber evidence="3">1.-.-.-</ecNumber>
    </submittedName>
</protein>
<dbReference type="RefSeq" id="WP_279927538.1">
    <property type="nucleotide sequence ID" value="NZ_JARWBG010000009.1"/>
</dbReference>
<dbReference type="Gene3D" id="3.40.50.360">
    <property type="match status" value="1"/>
</dbReference>
<reference evidence="3 4" key="1">
    <citation type="submission" date="2023-04" db="EMBL/GenBank/DDBJ databases">
        <title>Streptomyces chengmaiensis sp. nov. isolated from the stem of mangrove plant in Hainan.</title>
        <authorList>
            <person name="Huang X."/>
            <person name="Zhou S."/>
            <person name="Chu X."/>
            <person name="Xie Y."/>
            <person name="Lin Y."/>
        </authorList>
    </citation>
    <scope>NUCLEOTIDE SEQUENCE [LARGE SCALE GENOMIC DNA]</scope>
    <source>
        <strain evidence="3 4">HNM0663</strain>
    </source>
</reference>
<dbReference type="EC" id="1.-.-.-" evidence="3"/>
<keyword evidence="4" id="KW-1185">Reference proteome</keyword>
<sequence length="242" mass="25239">MQKSVKVVGIGGSSRPGSTVERALRLVLGEAARLGAEVSLVGGAELELPLFDPRTAAGRRPAARRLLAEVAAADGVVLASPAYHGTVSGLLKNALDHLEQLRDDVRPYMSGRAVGCVAVGQGWQGAVTTLGALRDAAHALRGWNTPLGVAVSTAAARFTEAGECDDRHIRDQLTTMAAQVVDFARAQHALRAQDVHAQDARTQDPHAQNGHAQNGHAQDGLPADHALGDRLPGRPAAVAPVR</sequence>